<dbReference type="GO" id="GO:0015159">
    <property type="term" value="F:polysaccharide transmembrane transporter activity"/>
    <property type="evidence" value="ECO:0007669"/>
    <property type="project" value="InterPro"/>
</dbReference>
<dbReference type="Proteomes" id="UP000030481">
    <property type="component" value="Unassembled WGS sequence"/>
</dbReference>
<proteinExistence type="predicted"/>
<sequence length="397" mass="44393">MNKQISSIRLIRLFRYLTVLCFFNFQNVILSDEFVVDNENASNKSKIFYPEKPNLNGNEYILSGGDLINIDFAGIKAYSGQYYVDPDGNLFLPDIGIYNVEGKTLNELRKELLNSYRDFIFEPEITLQIQSYRPVNVYLRGEVRSPGLYRVEYEIVKKSNTTFNSTNDFTSNNSFSSNSPFSLNSPLSNDNLKSYQLPPTLFDVLTQAKGFTKSADLSEIKIIRNNTISQGGGKISAKINLLSLLLEGDQSVNIRIFDGDTIVVPKSENLLKDQILEIQRSNLSPEFISVFITGNVRKGGEISLKKGASLNHAIASTGGKKILTGNIEFIRFKYDGETDKSLFRYDSNAPIASKRNPILMDGDIINVRRTPIGAATEILGEISSPVLSGYGLYNIFN</sequence>
<gene>
    <name evidence="3" type="ORF">EV01_0117</name>
</gene>
<evidence type="ECO:0000259" key="2">
    <source>
        <dbReference type="Pfam" id="PF02563"/>
    </source>
</evidence>
<dbReference type="PANTHER" id="PTHR33619">
    <property type="entry name" value="POLYSACCHARIDE EXPORT PROTEIN GFCE-RELATED"/>
    <property type="match status" value="1"/>
</dbReference>
<evidence type="ECO:0000313" key="3">
    <source>
        <dbReference type="EMBL" id="KGG10489.1"/>
    </source>
</evidence>
<keyword evidence="1" id="KW-0732">Signal</keyword>
<comment type="caution">
    <text evidence="3">The sequence shown here is derived from an EMBL/GenBank/DDBJ whole genome shotgun (WGS) entry which is preliminary data.</text>
</comment>
<protein>
    <submittedName>
        <fullName evidence="3">Periplasmic protein involved in polysaccharide export</fullName>
    </submittedName>
</protein>
<organism evidence="3 4">
    <name type="scientific">Prochlorococcus marinus str. MIT 9401</name>
    <dbReference type="NCBI Taxonomy" id="167551"/>
    <lineage>
        <taxon>Bacteria</taxon>
        <taxon>Bacillati</taxon>
        <taxon>Cyanobacteriota</taxon>
        <taxon>Cyanophyceae</taxon>
        <taxon>Synechococcales</taxon>
        <taxon>Prochlorococcaceae</taxon>
        <taxon>Prochlorococcus</taxon>
    </lineage>
</organism>
<dbReference type="InterPro" id="IPR003715">
    <property type="entry name" value="Poly_export_N"/>
</dbReference>
<dbReference type="PANTHER" id="PTHR33619:SF3">
    <property type="entry name" value="POLYSACCHARIDE EXPORT PROTEIN GFCE-RELATED"/>
    <property type="match status" value="1"/>
</dbReference>
<dbReference type="Gene3D" id="3.10.560.10">
    <property type="entry name" value="Outer membrane lipoprotein wza domain like"/>
    <property type="match status" value="2"/>
</dbReference>
<dbReference type="EMBL" id="JNAR01000002">
    <property type="protein sequence ID" value="KGG10489.1"/>
    <property type="molecule type" value="Genomic_DNA"/>
</dbReference>
<reference evidence="4" key="1">
    <citation type="journal article" date="2014" name="Sci. Data">
        <title>Genomes of diverse isolates of the marine cyanobacterium Prochlorococcus.</title>
        <authorList>
            <person name="Biller S."/>
            <person name="Berube P."/>
            <person name="Thompson J."/>
            <person name="Kelly L."/>
            <person name="Roggensack S."/>
            <person name="Awad L."/>
            <person name="Roache-Johnson K."/>
            <person name="Ding H."/>
            <person name="Giovannoni S.J."/>
            <person name="Moore L.R."/>
            <person name="Chisholm S.W."/>
        </authorList>
    </citation>
    <scope>NUCLEOTIDE SEQUENCE [LARGE SCALE GENOMIC DNA]</scope>
</reference>
<dbReference type="Gene3D" id="3.30.1950.10">
    <property type="entry name" value="wza like domain"/>
    <property type="match status" value="1"/>
</dbReference>
<dbReference type="AlphaFoldDB" id="A0A0A2BCX4"/>
<feature type="domain" description="Polysaccharide export protein N-terminal" evidence="2">
    <location>
        <begin position="57"/>
        <end position="129"/>
    </location>
</feature>
<dbReference type="InterPro" id="IPR049712">
    <property type="entry name" value="Poly_export"/>
</dbReference>
<evidence type="ECO:0000313" key="4">
    <source>
        <dbReference type="Proteomes" id="UP000030481"/>
    </source>
</evidence>
<accession>A0A0A2BCX4</accession>
<evidence type="ECO:0000256" key="1">
    <source>
        <dbReference type="ARBA" id="ARBA00022729"/>
    </source>
</evidence>
<dbReference type="Pfam" id="PF02563">
    <property type="entry name" value="Poly_export"/>
    <property type="match status" value="1"/>
</dbReference>
<dbReference type="RefSeq" id="WP_032518274.1">
    <property type="nucleotide sequence ID" value="NZ_JNAR01000002.1"/>
</dbReference>
<name>A0A0A2BCX4_PROMR</name>